<gene>
    <name evidence="11" type="primary">RYa-R</name>
    <name evidence="11" type="ORF">GWK47_036443</name>
</gene>
<dbReference type="AlphaFoldDB" id="A0A8J4YNS2"/>
<evidence type="ECO:0000256" key="4">
    <source>
        <dbReference type="ARBA" id="ARBA00022989"/>
    </source>
</evidence>
<evidence type="ECO:0000259" key="10">
    <source>
        <dbReference type="PROSITE" id="PS50262"/>
    </source>
</evidence>
<name>A0A8J4YNS2_CHIOP</name>
<dbReference type="PRINTS" id="PR00237">
    <property type="entry name" value="GPCRRHODOPSN"/>
</dbReference>
<keyword evidence="6 9" id="KW-0472">Membrane</keyword>
<evidence type="ECO:0000256" key="1">
    <source>
        <dbReference type="ARBA" id="ARBA00004141"/>
    </source>
</evidence>
<dbReference type="EMBL" id="JACEEZ010004353">
    <property type="protein sequence ID" value="KAG0726486.1"/>
    <property type="molecule type" value="Genomic_DNA"/>
</dbReference>
<dbReference type="Gene3D" id="1.20.1070.10">
    <property type="entry name" value="Rhodopsin 7-helix transmembrane proteins"/>
    <property type="match status" value="1"/>
</dbReference>
<keyword evidence="7 11" id="KW-0675">Receptor</keyword>
<keyword evidence="3 9" id="KW-0812">Transmembrane</keyword>
<reference evidence="11" key="1">
    <citation type="submission" date="2020-07" db="EMBL/GenBank/DDBJ databases">
        <title>The High-quality genome of the commercially important snow crab, Chionoecetes opilio.</title>
        <authorList>
            <person name="Jeong J.-H."/>
            <person name="Ryu S."/>
        </authorList>
    </citation>
    <scope>NUCLEOTIDE SEQUENCE</scope>
    <source>
        <strain evidence="11">MADBK_172401_WGS</strain>
        <tissue evidence="11">Digestive gland</tissue>
    </source>
</reference>
<evidence type="ECO:0000256" key="6">
    <source>
        <dbReference type="ARBA" id="ARBA00023136"/>
    </source>
</evidence>
<evidence type="ECO:0000256" key="5">
    <source>
        <dbReference type="ARBA" id="ARBA00023040"/>
    </source>
</evidence>
<evidence type="ECO:0000256" key="8">
    <source>
        <dbReference type="ARBA" id="ARBA00023224"/>
    </source>
</evidence>
<evidence type="ECO:0000313" key="12">
    <source>
        <dbReference type="Proteomes" id="UP000770661"/>
    </source>
</evidence>
<feature type="transmembrane region" description="Helical" evidence="9">
    <location>
        <begin position="88"/>
        <end position="110"/>
    </location>
</feature>
<dbReference type="InterPro" id="IPR017452">
    <property type="entry name" value="GPCR_Rhodpsn_7TM"/>
</dbReference>
<dbReference type="PANTHER" id="PTHR24238:SF57">
    <property type="entry name" value="G-PROTEIN COUPLED RECEPTOR 83"/>
    <property type="match status" value="1"/>
</dbReference>
<keyword evidence="4 9" id="KW-1133">Transmembrane helix</keyword>
<keyword evidence="12" id="KW-1185">Reference proteome</keyword>
<dbReference type="PANTHER" id="PTHR24238">
    <property type="entry name" value="G-PROTEIN COUPLED RECEPTOR"/>
    <property type="match status" value="1"/>
</dbReference>
<evidence type="ECO:0000256" key="3">
    <source>
        <dbReference type="ARBA" id="ARBA00022692"/>
    </source>
</evidence>
<evidence type="ECO:0000256" key="9">
    <source>
        <dbReference type="SAM" id="Phobius"/>
    </source>
</evidence>
<dbReference type="Proteomes" id="UP000770661">
    <property type="component" value="Unassembled WGS sequence"/>
</dbReference>
<dbReference type="GO" id="GO:0008188">
    <property type="term" value="F:neuropeptide receptor activity"/>
    <property type="evidence" value="ECO:0007669"/>
    <property type="project" value="TreeGrafter"/>
</dbReference>
<evidence type="ECO:0000256" key="7">
    <source>
        <dbReference type="ARBA" id="ARBA00023170"/>
    </source>
</evidence>
<dbReference type="SUPFAM" id="SSF81321">
    <property type="entry name" value="Family A G protein-coupled receptor-like"/>
    <property type="match status" value="1"/>
</dbReference>
<evidence type="ECO:0000256" key="2">
    <source>
        <dbReference type="ARBA" id="ARBA00010663"/>
    </source>
</evidence>
<comment type="similarity">
    <text evidence="2">Belongs to the G-protein coupled receptor 1 family.</text>
</comment>
<feature type="transmembrane region" description="Helical" evidence="9">
    <location>
        <begin position="45"/>
        <end position="68"/>
    </location>
</feature>
<evidence type="ECO:0000313" key="11">
    <source>
        <dbReference type="EMBL" id="KAG0726486.1"/>
    </source>
</evidence>
<keyword evidence="8" id="KW-0807">Transducer</keyword>
<organism evidence="11 12">
    <name type="scientific">Chionoecetes opilio</name>
    <name type="common">Atlantic snow crab</name>
    <name type="synonym">Cancer opilio</name>
    <dbReference type="NCBI Taxonomy" id="41210"/>
    <lineage>
        <taxon>Eukaryota</taxon>
        <taxon>Metazoa</taxon>
        <taxon>Ecdysozoa</taxon>
        <taxon>Arthropoda</taxon>
        <taxon>Crustacea</taxon>
        <taxon>Multicrustacea</taxon>
        <taxon>Malacostraca</taxon>
        <taxon>Eumalacostraca</taxon>
        <taxon>Eucarida</taxon>
        <taxon>Decapoda</taxon>
        <taxon>Pleocyemata</taxon>
        <taxon>Brachyura</taxon>
        <taxon>Eubrachyura</taxon>
        <taxon>Majoidea</taxon>
        <taxon>Majidae</taxon>
        <taxon>Chionoecetes</taxon>
    </lineage>
</organism>
<comment type="caution">
    <text evidence="11">The sequence shown here is derived from an EMBL/GenBank/DDBJ whole genome shotgun (WGS) entry which is preliminary data.</text>
</comment>
<dbReference type="InterPro" id="IPR000276">
    <property type="entry name" value="GPCR_Rhodpsn"/>
</dbReference>
<dbReference type="OrthoDB" id="10053194at2759"/>
<sequence length="213" mass="24689">MVVRMPQRQSSTNCSPKQGPLLGKKSFMGNCIKGFLKIKKMTKMMVTVVMVYTLCWLPFNVLMHTRVLKATVVRELWVVDAWAHMKEIWALFHWLAMSHTCYNPIILCWMNTKFRSGFCSLAYTLPCLRRWVDSWFFTADEADLLKATTTLPCHHHYVPPRSTASSRLVTISLKDDTIIFKSRNMNGKKDLPPAYSCRRFLQMLEETSSESPL</sequence>
<dbReference type="GO" id="GO:0005886">
    <property type="term" value="C:plasma membrane"/>
    <property type="evidence" value="ECO:0007669"/>
    <property type="project" value="TreeGrafter"/>
</dbReference>
<protein>
    <submittedName>
        <fullName evidence="11">RYamide receptor</fullName>
    </submittedName>
</protein>
<dbReference type="PROSITE" id="PS50262">
    <property type="entry name" value="G_PROTEIN_RECEP_F1_2"/>
    <property type="match status" value="1"/>
</dbReference>
<accession>A0A8J4YNS2</accession>
<proteinExistence type="inferred from homology"/>
<keyword evidence="5" id="KW-0297">G-protein coupled receptor</keyword>
<feature type="domain" description="G-protein coupled receptors family 1 profile" evidence="10">
    <location>
        <begin position="1"/>
        <end position="107"/>
    </location>
</feature>
<dbReference type="Pfam" id="PF00001">
    <property type="entry name" value="7tm_1"/>
    <property type="match status" value="1"/>
</dbReference>
<comment type="subcellular location">
    <subcellularLocation>
        <location evidence="1">Membrane</location>
        <topology evidence="1">Multi-pass membrane protein</topology>
    </subcellularLocation>
</comment>